<feature type="region of interest" description="Disordered" evidence="7">
    <location>
        <begin position="1611"/>
        <end position="1641"/>
    </location>
</feature>
<dbReference type="InterPro" id="IPR011044">
    <property type="entry name" value="Quino_amine_DH_bsu"/>
</dbReference>
<evidence type="ECO:0000256" key="3">
    <source>
        <dbReference type="ARBA" id="ARBA00022737"/>
    </source>
</evidence>
<name>A0A0G4G5Q6_9ALVE</name>
<evidence type="ECO:0000256" key="1">
    <source>
        <dbReference type="ARBA" id="ARBA00004138"/>
    </source>
</evidence>
<dbReference type="InterPro" id="IPR056156">
    <property type="entry name" value="TPR_IF140_C"/>
</dbReference>
<dbReference type="SUPFAM" id="SSF50969">
    <property type="entry name" value="YVTN repeat-like/Quinoprotein amine dehydrogenase"/>
    <property type="match status" value="1"/>
</dbReference>
<evidence type="ECO:0000259" key="8">
    <source>
        <dbReference type="Pfam" id="PF23383"/>
    </source>
</evidence>
<evidence type="ECO:0000259" key="9">
    <source>
        <dbReference type="Pfam" id="PF23385"/>
    </source>
</evidence>
<proteinExistence type="predicted"/>
<evidence type="ECO:0000259" key="11">
    <source>
        <dbReference type="Pfam" id="PF24762"/>
    </source>
</evidence>
<feature type="domain" description="IFT140 first beta-propeller" evidence="8">
    <location>
        <begin position="3"/>
        <end position="151"/>
    </location>
</feature>
<reference evidence="12" key="1">
    <citation type="submission" date="2014-11" db="EMBL/GenBank/DDBJ databases">
        <authorList>
            <person name="Otto D Thomas"/>
            <person name="Naeem Raeece"/>
        </authorList>
    </citation>
    <scope>NUCLEOTIDE SEQUENCE</scope>
</reference>
<feature type="region of interest" description="Disordered" evidence="7">
    <location>
        <begin position="644"/>
        <end position="686"/>
    </location>
</feature>
<dbReference type="GO" id="GO:0036064">
    <property type="term" value="C:ciliary basal body"/>
    <property type="evidence" value="ECO:0007669"/>
    <property type="project" value="TreeGrafter"/>
</dbReference>
<dbReference type="Pfam" id="PF23385">
    <property type="entry name" value="Beta-prop_IFT140_2nd"/>
    <property type="match status" value="1"/>
</dbReference>
<evidence type="ECO:0000259" key="10">
    <source>
        <dbReference type="Pfam" id="PF24760"/>
    </source>
</evidence>
<keyword evidence="4" id="KW-0802">TPR repeat</keyword>
<dbReference type="InterPro" id="IPR015943">
    <property type="entry name" value="WD40/YVTN_repeat-like_dom_sf"/>
</dbReference>
<dbReference type="Gene3D" id="1.25.40.470">
    <property type="match status" value="2"/>
</dbReference>
<accession>A0A0G4G5Q6</accession>
<organism evidence="12">
    <name type="scientific">Chromera velia CCMP2878</name>
    <dbReference type="NCBI Taxonomy" id="1169474"/>
    <lineage>
        <taxon>Eukaryota</taxon>
        <taxon>Sar</taxon>
        <taxon>Alveolata</taxon>
        <taxon>Colpodellida</taxon>
        <taxon>Chromeraceae</taxon>
        <taxon>Chromera</taxon>
    </lineage>
</organism>
<dbReference type="Pfam" id="PF24760">
    <property type="entry name" value="TPR_IF140_C"/>
    <property type="match status" value="1"/>
</dbReference>
<feature type="domain" description="IF140 C-terminal TPR" evidence="10">
    <location>
        <begin position="1449"/>
        <end position="1580"/>
    </location>
</feature>
<dbReference type="InterPro" id="IPR056168">
    <property type="entry name" value="TPR_IF140/IFT172/WDR19"/>
</dbReference>
<dbReference type="GO" id="GO:0030991">
    <property type="term" value="C:intraciliary transport particle A"/>
    <property type="evidence" value="ECO:0007669"/>
    <property type="project" value="TreeGrafter"/>
</dbReference>
<dbReference type="Pfam" id="PF23383">
    <property type="entry name" value="Beta-prop_IFT140_1st"/>
    <property type="match status" value="2"/>
</dbReference>
<evidence type="ECO:0000256" key="6">
    <source>
        <dbReference type="ARBA" id="ARBA00023273"/>
    </source>
</evidence>
<feature type="domain" description="IFT140 second beta-propeller" evidence="9">
    <location>
        <begin position="478"/>
        <end position="634"/>
    </location>
</feature>
<keyword evidence="5" id="KW-0969">Cilium</keyword>
<dbReference type="InterPro" id="IPR056154">
    <property type="entry name" value="Beta-prop_IFT140_1st"/>
</dbReference>
<feature type="domain" description="IF140/IFT172/WDR19 TPR" evidence="11">
    <location>
        <begin position="919"/>
        <end position="1303"/>
    </location>
</feature>
<dbReference type="EMBL" id="CDMZ01000889">
    <property type="protein sequence ID" value="CEM23399.1"/>
    <property type="molecule type" value="Genomic_DNA"/>
</dbReference>
<dbReference type="InterPro" id="IPR056155">
    <property type="entry name" value="Beta-prop_IFT140_2nd"/>
</dbReference>
<protein>
    <submittedName>
        <fullName evidence="12">Uncharacterized protein</fullName>
    </submittedName>
</protein>
<feature type="compositionally biased region" description="Low complexity" evidence="7">
    <location>
        <begin position="666"/>
        <end position="685"/>
    </location>
</feature>
<feature type="compositionally biased region" description="Gly residues" evidence="7">
    <location>
        <begin position="743"/>
        <end position="759"/>
    </location>
</feature>
<dbReference type="InterPro" id="IPR036322">
    <property type="entry name" value="WD40_repeat_dom_sf"/>
</dbReference>
<dbReference type="VEuPathDB" id="CryptoDB:Cvel_20250"/>
<keyword evidence="6" id="KW-0966">Cell projection</keyword>
<comment type="subcellular location">
    <subcellularLocation>
        <location evidence="1">Cell projection</location>
        <location evidence="1">Cilium</location>
    </subcellularLocation>
</comment>
<feature type="region of interest" description="Disordered" evidence="7">
    <location>
        <begin position="839"/>
        <end position="880"/>
    </location>
</feature>
<dbReference type="GO" id="GO:0035721">
    <property type="term" value="P:intraciliary retrograde transport"/>
    <property type="evidence" value="ECO:0007669"/>
    <property type="project" value="TreeGrafter"/>
</dbReference>
<dbReference type="InterPro" id="IPR001680">
    <property type="entry name" value="WD40_rpt"/>
</dbReference>
<evidence type="ECO:0000256" key="4">
    <source>
        <dbReference type="ARBA" id="ARBA00022803"/>
    </source>
</evidence>
<keyword evidence="3" id="KW-0677">Repeat</keyword>
<dbReference type="SMART" id="SM00320">
    <property type="entry name" value="WD40"/>
    <property type="match status" value="5"/>
</dbReference>
<dbReference type="Gene3D" id="2.130.10.10">
    <property type="entry name" value="YVTN repeat-like/Quinoprotein amine dehydrogenase"/>
    <property type="match status" value="2"/>
</dbReference>
<dbReference type="SUPFAM" id="SSF50978">
    <property type="entry name" value="WD40 repeat-like"/>
    <property type="match status" value="1"/>
</dbReference>
<dbReference type="PANTHER" id="PTHR15722:SF7">
    <property type="entry name" value="INTRAFLAGELLAR TRANSPORT PROTEIN 140 HOMOLOG"/>
    <property type="match status" value="1"/>
</dbReference>
<evidence type="ECO:0000256" key="7">
    <source>
        <dbReference type="SAM" id="MobiDB-lite"/>
    </source>
</evidence>
<gene>
    <name evidence="12" type="ORF">Cvel_20250</name>
</gene>
<dbReference type="Pfam" id="PF24762">
    <property type="entry name" value="TPR_IF140-IFT172"/>
    <property type="match status" value="2"/>
</dbReference>
<dbReference type="PANTHER" id="PTHR15722">
    <property type="entry name" value="IFT140/172-RELATED"/>
    <property type="match status" value="1"/>
</dbReference>
<feature type="domain" description="IFT140 first beta-propeller" evidence="8">
    <location>
        <begin position="176"/>
        <end position="396"/>
    </location>
</feature>
<feature type="compositionally biased region" description="Low complexity" evidence="7">
    <location>
        <begin position="849"/>
        <end position="862"/>
    </location>
</feature>
<keyword evidence="2" id="KW-0853">WD repeat</keyword>
<feature type="region of interest" description="Disordered" evidence="7">
    <location>
        <begin position="742"/>
        <end position="772"/>
    </location>
</feature>
<evidence type="ECO:0000256" key="2">
    <source>
        <dbReference type="ARBA" id="ARBA00022574"/>
    </source>
</evidence>
<feature type="domain" description="IF140/IFT172/WDR19 TPR" evidence="11">
    <location>
        <begin position="1332"/>
        <end position="1441"/>
    </location>
</feature>
<evidence type="ECO:0000256" key="5">
    <source>
        <dbReference type="ARBA" id="ARBA00023069"/>
    </source>
</evidence>
<sequence length="1641" mass="178333">MSVFFDYNVDLAGGVGPVLHSAWSKGEAQPLLAVAGSDRRVILVQEEGEPLPHASLCRPVSNALPTHVAWHPQARFLVAGWSDGALNFWSDSKNEQELLAKDEKETVHRAQISLIRFSPTGARCVTVDQTGVVAVWGSDGRNRMQPLCQHRQFAHEEGYARIFDRLVFRTNNINRKETNFENPQFFFGGDTGVVYLGDDQGWASERYRVGSTILLLEYMHGSDRVAVLTAAQLLVVFGLDKDLCVVRETKSKLSCGPHPERLSGCWAGSGLLATVSEESLVRLWDLEREENYVLALHGKDPSVRSGGKACAVDFNSAKRVLGVATKDGRIVQWRSAFLDRSPASEADWQPLPGVQVNAGLSGDIEMIKPTKLEWGPGEHLLAVTLGNGLAVSILAETHLARCCVPPLMAVQVGPSQLLVQRIPASPALPAAVAGRGAGGSGGAAVSREGGGPFPVFTDEHSADDLTAELPPPAIAELPFRLRGLACAPPLLAAWSKWQVQIFECSGPAFATLNVATSFQHPQGVRAVALLATKEERQIFLATQKRVEVLSLQGAVRKSLPFSDFEGSPVLLDACGGFLACATDRQYIKVWNVSKVEPKQVNPPRRFEQSDKPLGSICSIRCNCRGSRVSIIADHRPSLLAAAAAAKGGGGGGGEAERNGEGEMLNGTGTTTSPGSPSSSSSVSSPDELKAPHARLFVYDTDLDSFLSYMVGEKSCPVEHFWEPSDPRFVSCEVVPQLLSYVGEGTGEGGGGRKGGGAKGWRGEGAEEEEEDAAARHLEALASPSQRRNNRLLSLFVAPDGRLLKQEIMPCWQEGSSELLMSLGVSVPYGYFLSFAAAGGDSDAPRGRRASVGSVGSRGSVGAPDGGGPSESKAPAEAPKPLHLRASIQRRTMRDFAGLVTVDAQTAAALLDFSFHLACGATDEAYKSVQQLRSRVVWESMARCCVKTRRLDVATKCLSQMGRAAAAAAVRKCTDKEPEAKLAQVAVHLGMLGEAAQLYRECGRADLYAALLSDACDWDGALAVAKSSDRINLKSIHHAHGQHLERIGDIAGAMRAFKEAGTWRTETPRLLRVQAARAGPDTSAAREAELAEFVEGSGDKEVRRWYAQLLESRRDLEGAARNYRLAEDWQALVRLSCISNDLHTAEQVAIESDDKAAAFELAKALEQAGRLREAVQYFGKAQRLRHALRLARSQGMENDLVGLALNSPPREMVRAAEFYEREVKQPNKAALLYHRSGQLHKAIEVCFRNDLFEPLKKVCEDLKPDTDPQVLARCAEFFRARGQQQKAVQLLAMAKRYDEALVLLEAATEQGLGGGMGSDEDLGQVADGSRRVQFDIQLEDETVERLTPEKGEMDAERRASLLMRLARVCKGQGLFALACKKYTQAGDKVRAMKALLKTGDTEKIVFFAGTARQPDIYVLAANFLQGLCWQSDPDLMKNIIAFYLKGRAFDKLALFYEDCAQVEVDEYRDYDKAVTALREAVKCVCKGMGVQLGPDQSLPAGLEHDERVASLRRKIETVERFVQAKRLQHSDPNEMVKVCMGLIEDPTAEQAIRLGDVFAELVGHCVSRKAFSEAYALLQKMTQRGIALSPHIDRPVLDMIASEMDVDIGDLLAGEGDQVPSGQRSARSRGGQPIEEDIEEEF</sequence>
<dbReference type="GO" id="GO:0005930">
    <property type="term" value="C:axoneme"/>
    <property type="evidence" value="ECO:0007669"/>
    <property type="project" value="TreeGrafter"/>
</dbReference>
<evidence type="ECO:0000313" key="12">
    <source>
        <dbReference type="EMBL" id="CEM23399.1"/>
    </source>
</evidence>